<dbReference type="InterPro" id="IPR002397">
    <property type="entry name" value="Cyt_P450_B"/>
</dbReference>
<dbReference type="PRINTS" id="PR00359">
    <property type="entry name" value="BP450"/>
</dbReference>
<dbReference type="Pfam" id="PF00067">
    <property type="entry name" value="p450"/>
    <property type="match status" value="1"/>
</dbReference>
<name>A0ABY9X3S1_9BACT</name>
<evidence type="ECO:0000313" key="3">
    <source>
        <dbReference type="Proteomes" id="UP001611383"/>
    </source>
</evidence>
<evidence type="ECO:0000313" key="2">
    <source>
        <dbReference type="EMBL" id="WNG50055.1"/>
    </source>
</evidence>
<organism evidence="2 3">
    <name type="scientific">Archangium minus</name>
    <dbReference type="NCBI Taxonomy" id="83450"/>
    <lineage>
        <taxon>Bacteria</taxon>
        <taxon>Pseudomonadati</taxon>
        <taxon>Myxococcota</taxon>
        <taxon>Myxococcia</taxon>
        <taxon>Myxococcales</taxon>
        <taxon>Cystobacterineae</taxon>
        <taxon>Archangiaceae</taxon>
        <taxon>Archangium</taxon>
    </lineage>
</organism>
<dbReference type="PANTHER" id="PTHR46696">
    <property type="entry name" value="P450, PUTATIVE (EUROFUNG)-RELATED"/>
    <property type="match status" value="1"/>
</dbReference>
<dbReference type="SUPFAM" id="SSF48264">
    <property type="entry name" value="Cytochrome P450"/>
    <property type="match status" value="1"/>
</dbReference>
<dbReference type="Proteomes" id="UP001611383">
    <property type="component" value="Chromosome"/>
</dbReference>
<dbReference type="RefSeq" id="WP_395808688.1">
    <property type="nucleotide sequence ID" value="NZ_CP043494.1"/>
</dbReference>
<sequence>MSTAAASVQTPPTYNFFSPEVPANPHPLLHRLRANEPVYRSPQFNGWVLTRHEDIVAASKDRRLVAANMTGWLDQMSEEEKRELKPVRDAIRLWVGHTNEQDHLRFQRVFKKYFTPATVEGLRPRVQELTDELLDAVQDRGEMEVVSQLSFPLPANVIAELLGVPTADRELLLRWSADVVPLFRRSSIETLRQSQRSVLEMHDYMRPIIAARRREPRNDLISVMVAAQNEGLILNEEEIVANCVLLLFAGHETTAHLISQGLMLLLEHPEQLNQLKANPELMPGAIEEMLRYNGPASAMMRTSIEPLELAGRQFDAGQLFVLVYMAGNRDPEVFADPDRFDITRKPNKHLAFGMGAYYCLGAALARMEVDVCFRTLLRRMPNLRPAFTQPDLTLLPPLVARLRTLRVAF</sequence>
<protein>
    <submittedName>
        <fullName evidence="2">Cytochrome P450</fullName>
    </submittedName>
</protein>
<evidence type="ECO:0000256" key="1">
    <source>
        <dbReference type="ARBA" id="ARBA00010617"/>
    </source>
</evidence>
<dbReference type="InterPro" id="IPR001128">
    <property type="entry name" value="Cyt_P450"/>
</dbReference>
<reference evidence="2 3" key="1">
    <citation type="submission" date="2019-08" db="EMBL/GenBank/DDBJ databases">
        <title>Archangium and Cystobacter genomes.</title>
        <authorList>
            <person name="Chen I.-C.K."/>
            <person name="Wielgoss S."/>
        </authorList>
    </citation>
    <scope>NUCLEOTIDE SEQUENCE [LARGE SCALE GENOMIC DNA]</scope>
    <source>
        <strain evidence="2 3">Cbm 6</strain>
    </source>
</reference>
<keyword evidence="3" id="KW-1185">Reference proteome</keyword>
<dbReference type="PRINTS" id="PR00385">
    <property type="entry name" value="P450"/>
</dbReference>
<dbReference type="InterPro" id="IPR036396">
    <property type="entry name" value="Cyt_P450_sf"/>
</dbReference>
<comment type="similarity">
    <text evidence="1">Belongs to the cytochrome P450 family.</text>
</comment>
<dbReference type="EMBL" id="CP043494">
    <property type="protein sequence ID" value="WNG50055.1"/>
    <property type="molecule type" value="Genomic_DNA"/>
</dbReference>
<dbReference type="Gene3D" id="1.10.630.10">
    <property type="entry name" value="Cytochrome P450"/>
    <property type="match status" value="1"/>
</dbReference>
<gene>
    <name evidence="2" type="ORF">F0U60_42475</name>
</gene>
<dbReference type="PANTHER" id="PTHR46696:SF1">
    <property type="entry name" value="CYTOCHROME P450 YJIB-RELATED"/>
    <property type="match status" value="1"/>
</dbReference>
<dbReference type="CDD" id="cd20625">
    <property type="entry name" value="CYP164-like"/>
    <property type="match status" value="1"/>
</dbReference>
<proteinExistence type="inferred from homology"/>
<accession>A0ABY9X3S1</accession>